<evidence type="ECO:0000256" key="1">
    <source>
        <dbReference type="SAM" id="MobiDB-lite"/>
    </source>
</evidence>
<dbReference type="Proteomes" id="UP000015106">
    <property type="component" value="Chromosome 3"/>
</dbReference>
<proteinExistence type="predicted"/>
<reference evidence="2" key="3">
    <citation type="submission" date="2022-06" db="UniProtKB">
        <authorList>
            <consortium name="EnsemblPlants"/>
        </authorList>
    </citation>
    <scope>IDENTIFICATION</scope>
</reference>
<sequence>PIRCFRTRITQRQQTKQGETPRRPPPPDLHQPPPPPQSPSVHQPCALRRRPRFLPAPHRPTSSAAPRIGPLRRVADPPPPGRSLPHGELEVRSATTAPFSSDPSRTASWMQLTPGAWAVQPIQRARPSPATPNRCDPAGPMDAHTGRRCCSGKLLLPRAHSSPAAFEQPRPTESDGCSRVLECGTSTTTSLFSFPPPSPSTTSTSLSTAYAFH</sequence>
<feature type="region of interest" description="Disordered" evidence="1">
    <location>
        <begin position="125"/>
        <end position="144"/>
    </location>
</feature>
<reference evidence="2" key="2">
    <citation type="submission" date="2018-03" db="EMBL/GenBank/DDBJ databases">
        <title>The Triticum urartu genome reveals the dynamic nature of wheat genome evolution.</title>
        <authorList>
            <person name="Ling H."/>
            <person name="Ma B."/>
            <person name="Shi X."/>
            <person name="Liu H."/>
            <person name="Dong L."/>
            <person name="Sun H."/>
            <person name="Cao Y."/>
            <person name="Gao Q."/>
            <person name="Zheng S."/>
            <person name="Li Y."/>
            <person name="Yu Y."/>
            <person name="Du H."/>
            <person name="Qi M."/>
            <person name="Li Y."/>
            <person name="Yu H."/>
            <person name="Cui Y."/>
            <person name="Wang N."/>
            <person name="Chen C."/>
            <person name="Wu H."/>
            <person name="Zhao Y."/>
            <person name="Zhang J."/>
            <person name="Li Y."/>
            <person name="Zhou W."/>
            <person name="Zhang B."/>
            <person name="Hu W."/>
            <person name="Eijk M."/>
            <person name="Tang J."/>
            <person name="Witsenboer H."/>
            <person name="Zhao S."/>
            <person name="Li Z."/>
            <person name="Zhang A."/>
            <person name="Wang D."/>
            <person name="Liang C."/>
        </authorList>
    </citation>
    <scope>NUCLEOTIDE SEQUENCE [LARGE SCALE GENOMIC DNA]</scope>
    <source>
        <strain evidence="2">cv. G1812</strain>
    </source>
</reference>
<dbReference type="EnsemblPlants" id="TuG1812G0300002398.01.T01">
    <property type="protein sequence ID" value="TuG1812G0300002398.01.T01"/>
    <property type="gene ID" value="TuG1812G0300002398.01"/>
</dbReference>
<protein>
    <submittedName>
        <fullName evidence="2">Uncharacterized protein</fullName>
    </submittedName>
</protein>
<feature type="compositionally biased region" description="Pro residues" evidence="1">
    <location>
        <begin position="23"/>
        <end position="38"/>
    </location>
</feature>
<evidence type="ECO:0000313" key="3">
    <source>
        <dbReference type="Proteomes" id="UP000015106"/>
    </source>
</evidence>
<dbReference type="AlphaFoldDB" id="A0A8R7PSZ5"/>
<feature type="region of interest" description="Disordered" evidence="1">
    <location>
        <begin position="1"/>
        <end position="107"/>
    </location>
</feature>
<organism evidence="2 3">
    <name type="scientific">Triticum urartu</name>
    <name type="common">Red wild einkorn</name>
    <name type="synonym">Crithodium urartu</name>
    <dbReference type="NCBI Taxonomy" id="4572"/>
    <lineage>
        <taxon>Eukaryota</taxon>
        <taxon>Viridiplantae</taxon>
        <taxon>Streptophyta</taxon>
        <taxon>Embryophyta</taxon>
        <taxon>Tracheophyta</taxon>
        <taxon>Spermatophyta</taxon>
        <taxon>Magnoliopsida</taxon>
        <taxon>Liliopsida</taxon>
        <taxon>Poales</taxon>
        <taxon>Poaceae</taxon>
        <taxon>BOP clade</taxon>
        <taxon>Pooideae</taxon>
        <taxon>Triticodae</taxon>
        <taxon>Triticeae</taxon>
        <taxon>Triticinae</taxon>
        <taxon>Triticum</taxon>
    </lineage>
</organism>
<feature type="region of interest" description="Disordered" evidence="1">
    <location>
        <begin position="188"/>
        <end position="213"/>
    </location>
</feature>
<dbReference type="Gramene" id="TuG1812G0300002398.01.T01">
    <property type="protein sequence ID" value="TuG1812G0300002398.01.T01"/>
    <property type="gene ID" value="TuG1812G0300002398.01"/>
</dbReference>
<evidence type="ECO:0000313" key="2">
    <source>
        <dbReference type="EnsemblPlants" id="TuG1812G0300002398.01.T01"/>
    </source>
</evidence>
<feature type="compositionally biased region" description="Low complexity" evidence="1">
    <location>
        <begin position="200"/>
        <end position="213"/>
    </location>
</feature>
<feature type="compositionally biased region" description="Polar residues" evidence="1">
    <location>
        <begin position="93"/>
        <end position="107"/>
    </location>
</feature>
<keyword evidence="3" id="KW-1185">Reference proteome</keyword>
<accession>A0A8R7PSZ5</accession>
<name>A0A8R7PSZ5_TRIUA</name>
<reference evidence="3" key="1">
    <citation type="journal article" date="2013" name="Nature">
        <title>Draft genome of the wheat A-genome progenitor Triticum urartu.</title>
        <authorList>
            <person name="Ling H.Q."/>
            <person name="Zhao S."/>
            <person name="Liu D."/>
            <person name="Wang J."/>
            <person name="Sun H."/>
            <person name="Zhang C."/>
            <person name="Fan H."/>
            <person name="Li D."/>
            <person name="Dong L."/>
            <person name="Tao Y."/>
            <person name="Gao C."/>
            <person name="Wu H."/>
            <person name="Li Y."/>
            <person name="Cui Y."/>
            <person name="Guo X."/>
            <person name="Zheng S."/>
            <person name="Wang B."/>
            <person name="Yu K."/>
            <person name="Liang Q."/>
            <person name="Yang W."/>
            <person name="Lou X."/>
            <person name="Chen J."/>
            <person name="Feng M."/>
            <person name="Jian J."/>
            <person name="Zhang X."/>
            <person name="Luo G."/>
            <person name="Jiang Y."/>
            <person name="Liu J."/>
            <person name="Wang Z."/>
            <person name="Sha Y."/>
            <person name="Zhang B."/>
            <person name="Wu H."/>
            <person name="Tang D."/>
            <person name="Shen Q."/>
            <person name="Xue P."/>
            <person name="Zou S."/>
            <person name="Wang X."/>
            <person name="Liu X."/>
            <person name="Wang F."/>
            <person name="Yang Y."/>
            <person name="An X."/>
            <person name="Dong Z."/>
            <person name="Zhang K."/>
            <person name="Zhang X."/>
            <person name="Luo M.C."/>
            <person name="Dvorak J."/>
            <person name="Tong Y."/>
            <person name="Wang J."/>
            <person name="Yang H."/>
            <person name="Li Z."/>
            <person name="Wang D."/>
            <person name="Zhang A."/>
            <person name="Wang J."/>
        </authorList>
    </citation>
    <scope>NUCLEOTIDE SEQUENCE</scope>
    <source>
        <strain evidence="3">cv. G1812</strain>
    </source>
</reference>